<accession>A0A2H3JRK1</accession>
<name>A0A2H3JRK1_WOLCO</name>
<dbReference type="EMBL" id="KB468157">
    <property type="protein sequence ID" value="PCH44125.1"/>
    <property type="molecule type" value="Genomic_DNA"/>
</dbReference>
<evidence type="ECO:0000313" key="3">
    <source>
        <dbReference type="Proteomes" id="UP000218811"/>
    </source>
</evidence>
<protein>
    <submittedName>
        <fullName evidence="2">Uncharacterized protein</fullName>
    </submittedName>
</protein>
<dbReference type="AlphaFoldDB" id="A0A2H3JRK1"/>
<gene>
    <name evidence="2" type="ORF">WOLCODRAFT_154160</name>
</gene>
<reference evidence="2 3" key="1">
    <citation type="journal article" date="2012" name="Science">
        <title>The Paleozoic origin of enzymatic lignin decomposition reconstructed from 31 fungal genomes.</title>
        <authorList>
            <person name="Floudas D."/>
            <person name="Binder M."/>
            <person name="Riley R."/>
            <person name="Barry K."/>
            <person name="Blanchette R.A."/>
            <person name="Henrissat B."/>
            <person name="Martinez A.T."/>
            <person name="Otillar R."/>
            <person name="Spatafora J.W."/>
            <person name="Yadav J.S."/>
            <person name="Aerts A."/>
            <person name="Benoit I."/>
            <person name="Boyd A."/>
            <person name="Carlson A."/>
            <person name="Copeland A."/>
            <person name="Coutinho P.M."/>
            <person name="de Vries R.P."/>
            <person name="Ferreira P."/>
            <person name="Findley K."/>
            <person name="Foster B."/>
            <person name="Gaskell J."/>
            <person name="Glotzer D."/>
            <person name="Gorecki P."/>
            <person name="Heitman J."/>
            <person name="Hesse C."/>
            <person name="Hori C."/>
            <person name="Igarashi K."/>
            <person name="Jurgens J.A."/>
            <person name="Kallen N."/>
            <person name="Kersten P."/>
            <person name="Kohler A."/>
            <person name="Kuees U."/>
            <person name="Kumar T.K.A."/>
            <person name="Kuo A."/>
            <person name="LaButti K."/>
            <person name="Larrondo L.F."/>
            <person name="Lindquist E."/>
            <person name="Ling A."/>
            <person name="Lombard V."/>
            <person name="Lucas S."/>
            <person name="Lundell T."/>
            <person name="Martin R."/>
            <person name="McLaughlin D.J."/>
            <person name="Morgenstern I."/>
            <person name="Morin E."/>
            <person name="Murat C."/>
            <person name="Nagy L.G."/>
            <person name="Nolan M."/>
            <person name="Ohm R.A."/>
            <person name="Patyshakuliyeva A."/>
            <person name="Rokas A."/>
            <person name="Ruiz-Duenas F.J."/>
            <person name="Sabat G."/>
            <person name="Salamov A."/>
            <person name="Samejima M."/>
            <person name="Schmutz J."/>
            <person name="Slot J.C."/>
            <person name="St John F."/>
            <person name="Stenlid J."/>
            <person name="Sun H."/>
            <person name="Sun S."/>
            <person name="Syed K."/>
            <person name="Tsang A."/>
            <person name="Wiebenga A."/>
            <person name="Young D."/>
            <person name="Pisabarro A."/>
            <person name="Eastwood D.C."/>
            <person name="Martin F."/>
            <person name="Cullen D."/>
            <person name="Grigoriev I.V."/>
            <person name="Hibbett D.S."/>
        </authorList>
    </citation>
    <scope>NUCLEOTIDE SEQUENCE [LARGE SCALE GENOMIC DNA]</scope>
    <source>
        <strain evidence="2 3">MD-104</strain>
    </source>
</reference>
<feature type="region of interest" description="Disordered" evidence="1">
    <location>
        <begin position="1"/>
        <end position="68"/>
    </location>
</feature>
<evidence type="ECO:0000313" key="2">
    <source>
        <dbReference type="EMBL" id="PCH44125.1"/>
    </source>
</evidence>
<evidence type="ECO:0000256" key="1">
    <source>
        <dbReference type="SAM" id="MobiDB-lite"/>
    </source>
</evidence>
<feature type="compositionally biased region" description="Basic and acidic residues" evidence="1">
    <location>
        <begin position="1"/>
        <end position="10"/>
    </location>
</feature>
<dbReference type="Proteomes" id="UP000218811">
    <property type="component" value="Unassembled WGS sequence"/>
</dbReference>
<organism evidence="2 3">
    <name type="scientific">Wolfiporia cocos (strain MD-104)</name>
    <name type="common">Brown rot fungus</name>
    <dbReference type="NCBI Taxonomy" id="742152"/>
    <lineage>
        <taxon>Eukaryota</taxon>
        <taxon>Fungi</taxon>
        <taxon>Dikarya</taxon>
        <taxon>Basidiomycota</taxon>
        <taxon>Agaricomycotina</taxon>
        <taxon>Agaricomycetes</taxon>
        <taxon>Polyporales</taxon>
        <taxon>Phaeolaceae</taxon>
        <taxon>Wolfiporia</taxon>
    </lineage>
</organism>
<keyword evidence="3" id="KW-1185">Reference proteome</keyword>
<proteinExistence type="predicted"/>
<sequence>MHTPVRDQERGVMPGEEGVRTPAHWLMSRTNLSRRQSIEAGSAEDREHKMCRQHHGPSAGGSPLPALSPAVKRDVHSVDTHAELLFREALDAL</sequence>